<evidence type="ECO:0000256" key="1">
    <source>
        <dbReference type="SAM" id="SignalP"/>
    </source>
</evidence>
<protein>
    <submittedName>
        <fullName evidence="2">Uncharacterized protein</fullName>
    </submittedName>
</protein>
<proteinExistence type="predicted"/>
<gene>
    <name evidence="2" type="ORF">SAMN02745135_02419</name>
</gene>
<evidence type="ECO:0000313" key="2">
    <source>
        <dbReference type="EMBL" id="SHH85427.1"/>
    </source>
</evidence>
<dbReference type="RefSeq" id="WP_073197916.1">
    <property type="nucleotide sequence ID" value="NZ_FQXO01000102.1"/>
</dbReference>
<sequence>MLKKFKLRNNFIIPVLIFLTLILNFSTASAQSSNTGVVTWINNQDKIIVKNDIGIHTYYKTRDVNNNVIFVRKNFTPIYHPMRRVCCHDYEANPRTTSFITTEFVYIENPSSPNGGSWVPCRVEITVCYYCGAEKNRRYLG</sequence>
<keyword evidence="3" id="KW-1185">Reference proteome</keyword>
<evidence type="ECO:0000313" key="3">
    <source>
        <dbReference type="Proteomes" id="UP000183967"/>
    </source>
</evidence>
<feature type="signal peptide" evidence="1">
    <location>
        <begin position="1"/>
        <end position="30"/>
    </location>
</feature>
<name>A0A1M5WDA8_9FIRM</name>
<feature type="chain" id="PRO_5012590195" evidence="1">
    <location>
        <begin position="31"/>
        <end position="141"/>
    </location>
</feature>
<keyword evidence="1" id="KW-0732">Signal</keyword>
<dbReference type="AlphaFoldDB" id="A0A1M5WDA8"/>
<reference evidence="3" key="1">
    <citation type="submission" date="2016-11" db="EMBL/GenBank/DDBJ databases">
        <authorList>
            <person name="Varghese N."/>
            <person name="Submissions S."/>
        </authorList>
    </citation>
    <scope>NUCLEOTIDE SEQUENCE [LARGE SCALE GENOMIC DNA]</scope>
    <source>
        <strain evidence="3">DSM 13643</strain>
    </source>
</reference>
<dbReference type="Proteomes" id="UP000183967">
    <property type="component" value="Unassembled WGS sequence"/>
</dbReference>
<organism evidence="2 3">
    <name type="scientific">Caloranaerobacter azorensis DSM 13643</name>
    <dbReference type="NCBI Taxonomy" id="1121264"/>
    <lineage>
        <taxon>Bacteria</taxon>
        <taxon>Bacillati</taxon>
        <taxon>Bacillota</taxon>
        <taxon>Tissierellia</taxon>
        <taxon>Tissierellales</taxon>
        <taxon>Thermohalobacteraceae</taxon>
        <taxon>Caloranaerobacter</taxon>
    </lineage>
</organism>
<dbReference type="EMBL" id="FQXO01000102">
    <property type="protein sequence ID" value="SHH85427.1"/>
    <property type="molecule type" value="Genomic_DNA"/>
</dbReference>
<accession>A0A1M5WDA8</accession>